<proteinExistence type="predicted"/>
<evidence type="ECO:0000256" key="1">
    <source>
        <dbReference type="ARBA" id="ARBA00004328"/>
    </source>
</evidence>
<evidence type="ECO:0000259" key="2">
    <source>
        <dbReference type="Pfam" id="PF05065"/>
    </source>
</evidence>
<dbReference type="EMBL" id="VLKK01000004">
    <property type="protein sequence ID" value="TWH95287.1"/>
    <property type="molecule type" value="Genomic_DNA"/>
</dbReference>
<dbReference type="Gene3D" id="3.30.2400.10">
    <property type="entry name" value="Major capsid protein gp5"/>
    <property type="match status" value="1"/>
</dbReference>
<feature type="domain" description="Phage capsid-like C-terminal" evidence="2">
    <location>
        <begin position="132"/>
        <end position="397"/>
    </location>
</feature>
<organism evidence="3 4">
    <name type="scientific">Sphingobium wenxiniae (strain DSM 21828 / CGMCC 1.7748 / JZ-1)</name>
    <dbReference type="NCBI Taxonomy" id="595605"/>
    <lineage>
        <taxon>Bacteria</taxon>
        <taxon>Pseudomonadati</taxon>
        <taxon>Pseudomonadota</taxon>
        <taxon>Alphaproteobacteria</taxon>
        <taxon>Sphingomonadales</taxon>
        <taxon>Sphingomonadaceae</taxon>
        <taxon>Sphingobium</taxon>
    </lineage>
</organism>
<dbReference type="Pfam" id="PF05065">
    <property type="entry name" value="Phage_capsid"/>
    <property type="match status" value="1"/>
</dbReference>
<evidence type="ECO:0000313" key="3">
    <source>
        <dbReference type="EMBL" id="TWH95287.1"/>
    </source>
</evidence>
<dbReference type="Proteomes" id="UP000316624">
    <property type="component" value="Unassembled WGS sequence"/>
</dbReference>
<gene>
    <name evidence="3" type="ORF">IQ35_01543</name>
</gene>
<protein>
    <submittedName>
        <fullName evidence="3">HK97 family phage major capsid protein</fullName>
    </submittedName>
</protein>
<comment type="subcellular location">
    <subcellularLocation>
        <location evidence="1">Virion</location>
    </subcellularLocation>
</comment>
<accession>A0A562KIS5</accession>
<dbReference type="RefSeq" id="WP_145072478.1">
    <property type="nucleotide sequence ID" value="NZ_JACIIY010000020.1"/>
</dbReference>
<dbReference type="AlphaFoldDB" id="A0A562KIS5"/>
<sequence length="413" mass="43591">MKTSDLIEQSAAIESRMKAAHEADDQPAFEAAEAEFNAIKPKLERQRKIDAMERREAGTPLNGDNKLTSEIRSRFNIGRAIAGAAGLAVDWGFESEMQGELAKRAGRNAEGVFIPTECFETRVLTTTTGAELVPTDHRPDQYVNALVASAKVRALGSTILSGLTGNLSIPRETASPAIGWVAENTALTAGDADFDSITLSPKHAGALSEWSRNMLMQASPDVEALLRQMLARNLALAIDKAAILGGGANEPKGVLATTGIQKLTAPASLFDAVADAVALADVENVGASRGLLTTPEIRKIAAKALDANGLPIGLDKVFGGVSSTFSNQVPKTLGGSPGTEHGMIYGDWSELLIGIWSEIDILVNPFESTAYSKGNVMIRAMATVDCAVRHPKAFVSIEDVTTATPAMPEVVTP</sequence>
<dbReference type="SUPFAM" id="SSF56563">
    <property type="entry name" value="Major capsid protein gp5"/>
    <property type="match status" value="1"/>
</dbReference>
<name>A0A562KIS5_SPHWJ</name>
<reference evidence="3 4" key="1">
    <citation type="journal article" date="2015" name="Stand. Genomic Sci.">
        <title>Genomic Encyclopedia of Bacterial and Archaeal Type Strains, Phase III: the genomes of soil and plant-associated and newly described type strains.</title>
        <authorList>
            <person name="Whitman W.B."/>
            <person name="Woyke T."/>
            <person name="Klenk H.P."/>
            <person name="Zhou Y."/>
            <person name="Lilburn T.G."/>
            <person name="Beck B.J."/>
            <person name="De Vos P."/>
            <person name="Vandamme P."/>
            <person name="Eisen J.A."/>
            <person name="Garrity G."/>
            <person name="Hugenholtz P."/>
            <person name="Kyrpides N.C."/>
        </authorList>
    </citation>
    <scope>NUCLEOTIDE SEQUENCE [LARGE SCALE GENOMIC DNA]</scope>
    <source>
        <strain evidence="3 4">CGMCC 1.7748</strain>
    </source>
</reference>
<dbReference type="NCBIfam" id="TIGR01554">
    <property type="entry name" value="major_cap_HK97"/>
    <property type="match status" value="1"/>
</dbReference>
<comment type="caution">
    <text evidence="3">The sequence shown here is derived from an EMBL/GenBank/DDBJ whole genome shotgun (WGS) entry which is preliminary data.</text>
</comment>
<dbReference type="InterPro" id="IPR024455">
    <property type="entry name" value="Phage_capsid"/>
</dbReference>
<keyword evidence="4" id="KW-1185">Reference proteome</keyword>
<dbReference type="InterPro" id="IPR054612">
    <property type="entry name" value="Phage_capsid-like_C"/>
</dbReference>
<evidence type="ECO:0000313" key="4">
    <source>
        <dbReference type="Proteomes" id="UP000316624"/>
    </source>
</evidence>